<dbReference type="Proteomes" id="UP001062846">
    <property type="component" value="Chromosome 12"/>
</dbReference>
<sequence>MLVVRVVSAVIMAIRKAVVLFFLYKSKLCSSIFGDMEPRSHTSLGVMGFASISASEAETSLFSKCVVCKLKYCSYVLFLKINQYSCTKRTNAGSYGGIPPLPFRVSRADIASFIATSFLRRFKCLDAHSNSMDLLKLQLDNREPDDPCSYLLAIWTPGETSNSIEPPEKSCGFQEFASRSPVNRNLHPGSHVGMGAIILCEEQWANLFREECMWNAALLRNFPFAGYAKRWPGPIPRGLSKRLHLLTYFHILSDLVYHIFLSFFSGGILLYISVSTSFHLKDENHEIVGHIHLFLKEQLEISTMPTPAGILHGPIIGKQHR</sequence>
<reference evidence="1" key="1">
    <citation type="submission" date="2022-02" db="EMBL/GenBank/DDBJ databases">
        <title>Plant Genome Project.</title>
        <authorList>
            <person name="Zhang R.-G."/>
        </authorList>
    </citation>
    <scope>NUCLEOTIDE SEQUENCE</scope>
    <source>
        <strain evidence="1">AT1</strain>
    </source>
</reference>
<organism evidence="1 2">
    <name type="scientific">Rhododendron molle</name>
    <name type="common">Chinese azalea</name>
    <name type="synonym">Azalea mollis</name>
    <dbReference type="NCBI Taxonomy" id="49168"/>
    <lineage>
        <taxon>Eukaryota</taxon>
        <taxon>Viridiplantae</taxon>
        <taxon>Streptophyta</taxon>
        <taxon>Embryophyta</taxon>
        <taxon>Tracheophyta</taxon>
        <taxon>Spermatophyta</taxon>
        <taxon>Magnoliopsida</taxon>
        <taxon>eudicotyledons</taxon>
        <taxon>Gunneridae</taxon>
        <taxon>Pentapetalae</taxon>
        <taxon>asterids</taxon>
        <taxon>Ericales</taxon>
        <taxon>Ericaceae</taxon>
        <taxon>Ericoideae</taxon>
        <taxon>Rhodoreae</taxon>
        <taxon>Rhododendron</taxon>
    </lineage>
</organism>
<proteinExistence type="predicted"/>
<comment type="caution">
    <text evidence="1">The sequence shown here is derived from an EMBL/GenBank/DDBJ whole genome shotgun (WGS) entry which is preliminary data.</text>
</comment>
<accession>A0ACC0LH64</accession>
<protein>
    <submittedName>
        <fullName evidence="1">Uncharacterized protein</fullName>
    </submittedName>
</protein>
<keyword evidence="2" id="KW-1185">Reference proteome</keyword>
<gene>
    <name evidence="1" type="ORF">RHMOL_Rhmol12G0125600</name>
</gene>
<evidence type="ECO:0000313" key="1">
    <source>
        <dbReference type="EMBL" id="KAI8528108.1"/>
    </source>
</evidence>
<dbReference type="EMBL" id="CM046399">
    <property type="protein sequence ID" value="KAI8528108.1"/>
    <property type="molecule type" value="Genomic_DNA"/>
</dbReference>
<name>A0ACC0LH64_RHOML</name>
<evidence type="ECO:0000313" key="2">
    <source>
        <dbReference type="Proteomes" id="UP001062846"/>
    </source>
</evidence>